<accession>A0ABU1TQB9</accession>
<dbReference type="EMBL" id="JAVDVI010000008">
    <property type="protein sequence ID" value="MDR6968151.1"/>
    <property type="molecule type" value="Genomic_DNA"/>
</dbReference>
<comment type="caution">
    <text evidence="1">The sequence shown here is derived from an EMBL/GenBank/DDBJ whole genome shotgun (WGS) entry which is preliminary data.</text>
</comment>
<evidence type="ECO:0000313" key="2">
    <source>
        <dbReference type="Proteomes" id="UP001255185"/>
    </source>
</evidence>
<name>A0ABU1TQB9_9FLAO</name>
<gene>
    <name evidence="1" type="ORF">J2X31_002166</name>
</gene>
<evidence type="ECO:0000313" key="1">
    <source>
        <dbReference type="EMBL" id="MDR6968151.1"/>
    </source>
</evidence>
<sequence>MKEEICNLIFKKDFNKAKELPDSNYNEIYITIKKNLMNNILWKIKIFGT</sequence>
<organism evidence="1 2">
    <name type="scientific">Flavobacterium arsenatis</name>
    <dbReference type="NCBI Taxonomy" id="1484332"/>
    <lineage>
        <taxon>Bacteria</taxon>
        <taxon>Pseudomonadati</taxon>
        <taxon>Bacteroidota</taxon>
        <taxon>Flavobacteriia</taxon>
        <taxon>Flavobacteriales</taxon>
        <taxon>Flavobacteriaceae</taxon>
        <taxon>Flavobacterium</taxon>
    </lineage>
</organism>
<dbReference type="RefSeq" id="WP_310026609.1">
    <property type="nucleotide sequence ID" value="NZ_JAVDVI010000008.1"/>
</dbReference>
<protein>
    <submittedName>
        <fullName evidence="1">Uncharacterized protein</fullName>
    </submittedName>
</protein>
<keyword evidence="2" id="KW-1185">Reference proteome</keyword>
<proteinExistence type="predicted"/>
<reference evidence="1 2" key="1">
    <citation type="submission" date="2023-07" db="EMBL/GenBank/DDBJ databases">
        <title>Sorghum-associated microbial communities from plants grown in Nebraska, USA.</title>
        <authorList>
            <person name="Schachtman D."/>
        </authorList>
    </citation>
    <scope>NUCLEOTIDE SEQUENCE [LARGE SCALE GENOMIC DNA]</scope>
    <source>
        <strain evidence="1 2">3773</strain>
    </source>
</reference>
<dbReference type="Proteomes" id="UP001255185">
    <property type="component" value="Unassembled WGS sequence"/>
</dbReference>